<dbReference type="RefSeq" id="WP_189186716.1">
    <property type="nucleotide sequence ID" value="NZ_BMMM01000005.1"/>
</dbReference>
<evidence type="ECO:0000313" key="1">
    <source>
        <dbReference type="EMBL" id="GGN63859.1"/>
    </source>
</evidence>
<proteinExistence type="predicted"/>
<accession>A0A917Y2X8</accession>
<dbReference type="EMBL" id="BMMM01000005">
    <property type="protein sequence ID" value="GGN63859.1"/>
    <property type="molecule type" value="Genomic_DNA"/>
</dbReference>
<keyword evidence="2" id="KW-1185">Reference proteome</keyword>
<comment type="caution">
    <text evidence="1">The sequence shown here is derived from an EMBL/GenBank/DDBJ whole genome shotgun (WGS) entry which is preliminary data.</text>
</comment>
<sequence length="50" mass="5118">MVELTGETTVHTLTPGLAALPATALSDQGIIATAAADDPASRGQRRFAPR</sequence>
<protein>
    <submittedName>
        <fullName evidence="1">Uncharacterized protein</fullName>
    </submittedName>
</protein>
<dbReference type="Proteomes" id="UP000600365">
    <property type="component" value="Unassembled WGS sequence"/>
</dbReference>
<evidence type="ECO:0000313" key="2">
    <source>
        <dbReference type="Proteomes" id="UP000600365"/>
    </source>
</evidence>
<name>A0A917Y2X8_9ACTN</name>
<dbReference type="AlphaFoldDB" id="A0A917Y2X8"/>
<reference evidence="1 2" key="1">
    <citation type="journal article" date="2014" name="Int. J. Syst. Evol. Microbiol.">
        <title>Complete genome sequence of Corynebacterium casei LMG S-19264T (=DSM 44701T), isolated from a smear-ripened cheese.</title>
        <authorList>
            <consortium name="US DOE Joint Genome Institute (JGI-PGF)"/>
            <person name="Walter F."/>
            <person name="Albersmeier A."/>
            <person name="Kalinowski J."/>
            <person name="Ruckert C."/>
        </authorList>
    </citation>
    <scope>NUCLEOTIDE SEQUENCE [LARGE SCALE GENOMIC DNA]</scope>
    <source>
        <strain evidence="1 2">CGMCC 4.7111</strain>
    </source>
</reference>
<organism evidence="1 2">
    <name type="scientific">Streptomyces albiflavescens</name>
    <dbReference type="NCBI Taxonomy" id="1623582"/>
    <lineage>
        <taxon>Bacteria</taxon>
        <taxon>Bacillati</taxon>
        <taxon>Actinomycetota</taxon>
        <taxon>Actinomycetes</taxon>
        <taxon>Kitasatosporales</taxon>
        <taxon>Streptomycetaceae</taxon>
        <taxon>Streptomyces</taxon>
    </lineage>
</organism>
<gene>
    <name evidence="1" type="ORF">GCM10011579_032640</name>
</gene>